<dbReference type="InterPro" id="IPR025605">
    <property type="entry name" value="OST-HTH/LOTUS_dom"/>
</dbReference>
<dbReference type="GO" id="GO:0004540">
    <property type="term" value="F:RNA nuclease activity"/>
    <property type="evidence" value="ECO:0007669"/>
    <property type="project" value="InterPro"/>
</dbReference>
<dbReference type="InterPro" id="IPR021139">
    <property type="entry name" value="NYN"/>
</dbReference>
<dbReference type="InterPro" id="IPR041966">
    <property type="entry name" value="LOTUS-like"/>
</dbReference>
<reference evidence="2 3" key="1">
    <citation type="submission" date="2020-07" db="EMBL/GenBank/DDBJ databases">
        <title>Vibrio marinisediminis sp. nov., isolated from marine sediment.</title>
        <authorList>
            <person name="Ji X."/>
        </authorList>
    </citation>
    <scope>NUCLEOTIDE SEQUENCE [LARGE SCALE GENOMIC DNA]</scope>
    <source>
        <strain evidence="2 3">404</strain>
    </source>
</reference>
<dbReference type="PANTHER" id="PTHR35811">
    <property type="entry name" value="SLR1870 PROTEIN"/>
    <property type="match status" value="1"/>
</dbReference>
<proteinExistence type="predicted"/>
<evidence type="ECO:0000313" key="3">
    <source>
        <dbReference type="Proteomes" id="UP000571701"/>
    </source>
</evidence>
<sequence>MLPSLNFAILVDGENAQAKKYMDVLGEVSSKGSIAIKWIYADWTNQANKGWEGVVRETASSPKQQFHISKDAADHALIMDAIELICTNERINAICIVSSDGGFAGLAQRVREKGLHVMAIGQKHTPEHFRNACHNFVYVENLNQDDEEPKDETEENGSALEPLLLKAYWQLVGDGDNVYLGDLGTKIKQLDSAFDSRTYGYASLKKLIKNCSEQLIIDSEQEDRCFVRLAYDEGKIKATPAKGNNFAFLIHNGQEFYFKKGDLLSSAQWKNIKKNQAVSFQRASKQQGKSPCATNVKLV</sequence>
<organism evidence="2 3">
    <name type="scientific">Vibrio marinisediminis</name>
    <dbReference type="NCBI Taxonomy" id="2758441"/>
    <lineage>
        <taxon>Bacteria</taxon>
        <taxon>Pseudomonadati</taxon>
        <taxon>Pseudomonadota</taxon>
        <taxon>Gammaproteobacteria</taxon>
        <taxon>Vibrionales</taxon>
        <taxon>Vibrionaceae</taxon>
        <taxon>Vibrio</taxon>
    </lineage>
</organism>
<dbReference type="Proteomes" id="UP000571701">
    <property type="component" value="Unassembled WGS sequence"/>
</dbReference>
<name>A0A7W2FUQ1_9VIBR</name>
<dbReference type="CDD" id="cd11297">
    <property type="entry name" value="PIN_LabA-like_N_1"/>
    <property type="match status" value="1"/>
</dbReference>
<dbReference type="CDD" id="cd10146">
    <property type="entry name" value="LabA_like_C"/>
    <property type="match status" value="1"/>
</dbReference>
<dbReference type="PROSITE" id="PS51644">
    <property type="entry name" value="HTH_OST"/>
    <property type="match status" value="1"/>
</dbReference>
<dbReference type="RefSeq" id="WP_182110638.1">
    <property type="nucleotide sequence ID" value="NZ_JACFYF010000026.1"/>
</dbReference>
<dbReference type="AlphaFoldDB" id="A0A7W2FUQ1"/>
<dbReference type="Gene3D" id="3.40.50.1010">
    <property type="entry name" value="5'-nuclease"/>
    <property type="match status" value="1"/>
</dbReference>
<accession>A0A7W2FUQ1</accession>
<comment type="caution">
    <text evidence="2">The sequence shown here is derived from an EMBL/GenBank/DDBJ whole genome shotgun (WGS) entry which is preliminary data.</text>
</comment>
<evidence type="ECO:0000313" key="2">
    <source>
        <dbReference type="EMBL" id="MBA5764592.1"/>
    </source>
</evidence>
<gene>
    <name evidence="2" type="ORF">H2O73_19720</name>
</gene>
<dbReference type="EMBL" id="JACFYF010000026">
    <property type="protein sequence ID" value="MBA5764592.1"/>
    <property type="molecule type" value="Genomic_DNA"/>
</dbReference>
<feature type="domain" description="HTH OST-type" evidence="1">
    <location>
        <begin position="156"/>
        <end position="231"/>
    </location>
</feature>
<dbReference type="Pfam" id="PF12872">
    <property type="entry name" value="OST-HTH"/>
    <property type="match status" value="1"/>
</dbReference>
<dbReference type="Pfam" id="PF01936">
    <property type="entry name" value="NYN"/>
    <property type="match status" value="1"/>
</dbReference>
<protein>
    <submittedName>
        <fullName evidence="2">NYN domain-containing protein</fullName>
    </submittedName>
</protein>
<keyword evidence="3" id="KW-1185">Reference proteome</keyword>
<dbReference type="PANTHER" id="PTHR35811:SF1">
    <property type="entry name" value="HTH OST-TYPE DOMAIN-CONTAINING PROTEIN"/>
    <property type="match status" value="1"/>
</dbReference>
<dbReference type="Gene3D" id="3.30.420.610">
    <property type="entry name" value="LOTUS domain-like"/>
    <property type="match status" value="1"/>
</dbReference>
<evidence type="ECO:0000259" key="1">
    <source>
        <dbReference type="PROSITE" id="PS51644"/>
    </source>
</evidence>